<reference evidence="9 10" key="1">
    <citation type="submission" date="2018-08" db="EMBL/GenBank/DDBJ databases">
        <title>A genome reference for cultivated species of the human gut microbiota.</title>
        <authorList>
            <person name="Zou Y."/>
            <person name="Xue W."/>
            <person name="Luo G."/>
        </authorList>
    </citation>
    <scope>NUCLEOTIDE SEQUENCE [LARGE SCALE GENOMIC DNA]</scope>
    <source>
        <strain evidence="9 10">AM37-1AC</strain>
    </source>
</reference>
<evidence type="ECO:0000256" key="1">
    <source>
        <dbReference type="ARBA" id="ARBA00003088"/>
    </source>
</evidence>
<dbReference type="EMBL" id="QSHO01000002">
    <property type="protein sequence ID" value="RHC19826.1"/>
    <property type="molecule type" value="Genomic_DNA"/>
</dbReference>
<evidence type="ECO:0000313" key="9">
    <source>
        <dbReference type="EMBL" id="RHC19826.1"/>
    </source>
</evidence>
<dbReference type="Proteomes" id="UP000478483">
    <property type="component" value="Unassembled WGS sequence"/>
</dbReference>
<dbReference type="InterPro" id="IPR010173">
    <property type="entry name" value="CRISPR-assoc_Csm5"/>
</dbReference>
<comment type="function">
    <text evidence="1">This subunit might be involved in maturation of a crRNA intermediate to its mature form.</text>
</comment>
<evidence type="ECO:0000313" key="10">
    <source>
        <dbReference type="Proteomes" id="UP000283513"/>
    </source>
</evidence>
<evidence type="ECO:0000313" key="8">
    <source>
        <dbReference type="EMBL" id="MTR84833.1"/>
    </source>
</evidence>
<evidence type="ECO:0000256" key="4">
    <source>
        <dbReference type="ARBA" id="ARBA00022884"/>
    </source>
</evidence>
<evidence type="ECO:0000313" key="11">
    <source>
        <dbReference type="Proteomes" id="UP000478483"/>
    </source>
</evidence>
<dbReference type="EMBL" id="WNAJ01000006">
    <property type="protein sequence ID" value="MTR84833.1"/>
    <property type="molecule type" value="Genomic_DNA"/>
</dbReference>
<dbReference type="RefSeq" id="WP_118412365.1">
    <property type="nucleotide sequence ID" value="NZ_JAAILV010000002.1"/>
</dbReference>
<name>A0A1Q6SGA6_9FIRM</name>
<dbReference type="InterPro" id="IPR005537">
    <property type="entry name" value="RAMP_III_fam"/>
</dbReference>
<proteinExistence type="inferred from homology"/>
<comment type="caution">
    <text evidence="9">The sequence shown here is derived from an EMBL/GenBank/DDBJ whole genome shotgun (WGS) entry which is preliminary data.</text>
</comment>
<feature type="domain" description="CRISPR type III-associated protein" evidence="7">
    <location>
        <begin position="14"/>
        <end position="257"/>
    </location>
</feature>
<accession>A0A1Q6SGA6</accession>
<dbReference type="PANTHER" id="PTHR38007">
    <property type="entry name" value="CRISPR SYSTEM CMS PROTEIN CSM5"/>
    <property type="match status" value="1"/>
</dbReference>
<comment type="similarity">
    <text evidence="2">Belongs to the CRISPR-associated Csm5 family.</text>
</comment>
<keyword evidence="5" id="KW-0051">Antiviral defense</keyword>
<protein>
    <recommendedName>
        <fullName evidence="3">CRISPR system Cms protein Csm5</fullName>
    </recommendedName>
    <alternativeName>
        <fullName evidence="6">CRISPR type III A-associated protein Csm5</fullName>
    </alternativeName>
</protein>
<dbReference type="NCBIfam" id="TIGR01899">
    <property type="entry name" value="cas_TM1807_csm5"/>
    <property type="match status" value="1"/>
</dbReference>
<reference evidence="8 11" key="2">
    <citation type="journal article" date="2019" name="Nat. Med.">
        <title>A library of human gut bacterial isolates paired with longitudinal multiomics data enables mechanistic microbiome research.</title>
        <authorList>
            <person name="Poyet M."/>
            <person name="Groussin M."/>
            <person name="Gibbons S.M."/>
            <person name="Avila-Pacheco J."/>
            <person name="Jiang X."/>
            <person name="Kearney S.M."/>
            <person name="Perrotta A.R."/>
            <person name="Berdy B."/>
            <person name="Zhao S."/>
            <person name="Lieberman T.D."/>
            <person name="Swanson P.K."/>
            <person name="Smith M."/>
            <person name="Roesemann S."/>
            <person name="Alexander J.E."/>
            <person name="Rich S.A."/>
            <person name="Livny J."/>
            <person name="Vlamakis H."/>
            <person name="Clish C."/>
            <person name="Bullock K."/>
            <person name="Deik A."/>
            <person name="Scott J."/>
            <person name="Pierce K.A."/>
            <person name="Xavier R.J."/>
            <person name="Alm E.J."/>
        </authorList>
    </citation>
    <scope>NUCLEOTIDE SEQUENCE [LARGE SCALE GENOMIC DNA]</scope>
    <source>
        <strain evidence="8 11">BIOML-A1</strain>
    </source>
</reference>
<dbReference type="GO" id="GO:0051607">
    <property type="term" value="P:defense response to virus"/>
    <property type="evidence" value="ECO:0007669"/>
    <property type="project" value="UniProtKB-KW"/>
</dbReference>
<sequence length="373" mass="43011">MRDYLKHYRVKICVLSPVYIGSGEKIGKKEHIYMPWNHHVIIPNVEKMYMDLQKKGLGKEFADYMMDGRPKEPSLSQWLGQHKMQREDYERWKLYEMDAGEAFVSQTARPKEIEAFVKDAYGMPYVPGSTLKGMFRTALIADEIQKCPEKYERTGREIQSASAERASRKQCLARETKRLEQQIFYTLNRDEKKPANAVNDNLSGLHVGDSQPISVDQLTLSQKIDVTLDGTEKPLNVLRETLIPGTEICFDVSIDTTICPYQMEDIIEALNIFQNICNRYFYARFHWEAKEKNTVWLGGGCGFLSKTVLYPLLGSNAVKVVDNVFKNTLGKNYVVHKHTKDLQLKLAPHVCKCTKYQGKLYHMGMGRIEFEEI</sequence>
<evidence type="ECO:0000256" key="5">
    <source>
        <dbReference type="ARBA" id="ARBA00023118"/>
    </source>
</evidence>
<keyword evidence="4" id="KW-0694">RNA-binding</keyword>
<dbReference type="Pfam" id="PF03787">
    <property type="entry name" value="RAMPs"/>
    <property type="match status" value="1"/>
</dbReference>
<evidence type="ECO:0000256" key="3">
    <source>
        <dbReference type="ARBA" id="ARBA00016113"/>
    </source>
</evidence>
<dbReference type="GO" id="GO:0003723">
    <property type="term" value="F:RNA binding"/>
    <property type="evidence" value="ECO:0007669"/>
    <property type="project" value="UniProtKB-KW"/>
</dbReference>
<dbReference type="AlphaFoldDB" id="A0A1Q6SGA6"/>
<dbReference type="PANTHER" id="PTHR38007:SF1">
    <property type="entry name" value="CRISPR SYSTEM CMS PROTEIN CSM5"/>
    <property type="match status" value="1"/>
</dbReference>
<evidence type="ECO:0000256" key="6">
    <source>
        <dbReference type="ARBA" id="ARBA00031720"/>
    </source>
</evidence>
<evidence type="ECO:0000259" key="7">
    <source>
        <dbReference type="Pfam" id="PF03787"/>
    </source>
</evidence>
<gene>
    <name evidence="9" type="primary">csm5</name>
    <name evidence="9" type="ORF">DW856_02875</name>
    <name evidence="8" type="ORF">GMD50_07120</name>
</gene>
<evidence type="ECO:0000256" key="2">
    <source>
        <dbReference type="ARBA" id="ARBA00006680"/>
    </source>
</evidence>
<organism evidence="9 10">
    <name type="scientific">Roseburia intestinalis</name>
    <dbReference type="NCBI Taxonomy" id="166486"/>
    <lineage>
        <taxon>Bacteria</taxon>
        <taxon>Bacillati</taxon>
        <taxon>Bacillota</taxon>
        <taxon>Clostridia</taxon>
        <taxon>Lachnospirales</taxon>
        <taxon>Lachnospiraceae</taxon>
        <taxon>Roseburia</taxon>
    </lineage>
</organism>
<dbReference type="Proteomes" id="UP000283513">
    <property type="component" value="Unassembled WGS sequence"/>
</dbReference>